<gene>
    <name evidence="1" type="ORF">SDC9_104053</name>
</gene>
<evidence type="ECO:0000313" key="1">
    <source>
        <dbReference type="EMBL" id="MPM57231.1"/>
    </source>
</evidence>
<reference evidence="1" key="1">
    <citation type="submission" date="2019-08" db="EMBL/GenBank/DDBJ databases">
        <authorList>
            <person name="Kucharzyk K."/>
            <person name="Murdoch R.W."/>
            <person name="Higgins S."/>
            <person name="Loffler F."/>
        </authorList>
    </citation>
    <scope>NUCLEOTIDE SEQUENCE</scope>
</reference>
<name>A0A645AY41_9ZZZZ</name>
<sequence>MGDILEAHQIAFAVIAYDDVAEFLGRLEPALDIEFVLKVFIAVFGPDGAGRRLDVLRLHGIGNVFGRNAETGHPDRVEPDAHAVDQKRQHFGRTHAFDPRQRVLDGGIHIIVQLQYRELPAVGHEDEYRQHVGGAFVDIDTDALDIFRQLGFGTLERILDIDHGHVGVGSAAEGDRTGIIAGIVAGRRVVEQILHAVELILDRNGDGFRHHPGAGAGVIGRHLNLRRCDFGIFRHRKMVDRKQPGQHHHQADHDCEARSIDEEFRKHLVQSSCATGATLSPGITLWVPSTITVSPAWSPVLIRIRSPRSLPSLTSRRTT</sequence>
<accession>A0A645AY41</accession>
<comment type="caution">
    <text evidence="1">The sequence shown here is derived from an EMBL/GenBank/DDBJ whole genome shotgun (WGS) entry which is preliminary data.</text>
</comment>
<organism evidence="1">
    <name type="scientific">bioreactor metagenome</name>
    <dbReference type="NCBI Taxonomy" id="1076179"/>
    <lineage>
        <taxon>unclassified sequences</taxon>
        <taxon>metagenomes</taxon>
        <taxon>ecological metagenomes</taxon>
    </lineage>
</organism>
<proteinExistence type="predicted"/>
<protein>
    <submittedName>
        <fullName evidence="1">Uncharacterized protein</fullName>
    </submittedName>
</protein>
<dbReference type="EMBL" id="VSSQ01016157">
    <property type="protein sequence ID" value="MPM57231.1"/>
    <property type="molecule type" value="Genomic_DNA"/>
</dbReference>
<dbReference type="AlphaFoldDB" id="A0A645AY41"/>